<evidence type="ECO:0000259" key="3">
    <source>
        <dbReference type="PROSITE" id="PS51459"/>
    </source>
</evidence>
<dbReference type="PANTHER" id="PTHR13504">
    <property type="entry name" value="FIDO DOMAIN-CONTAINING PROTEIN DDB_G0283145"/>
    <property type="match status" value="1"/>
</dbReference>
<organism evidence="4 5">
    <name type="scientific">Candidatus Scalindua rubra</name>
    <dbReference type="NCBI Taxonomy" id="1872076"/>
    <lineage>
        <taxon>Bacteria</taxon>
        <taxon>Pseudomonadati</taxon>
        <taxon>Planctomycetota</taxon>
        <taxon>Candidatus Brocadiia</taxon>
        <taxon>Candidatus Brocadiales</taxon>
        <taxon>Candidatus Scalinduaceae</taxon>
        <taxon>Candidatus Scalindua</taxon>
    </lineage>
</organism>
<keyword evidence="2" id="KW-0547">Nucleotide-binding</keyword>
<dbReference type="InterPro" id="IPR003812">
    <property type="entry name" value="Fido"/>
</dbReference>
<dbReference type="InterPro" id="IPR036597">
    <property type="entry name" value="Fido-like_dom_sf"/>
</dbReference>
<keyword evidence="2" id="KW-0067">ATP-binding</keyword>
<evidence type="ECO:0000256" key="2">
    <source>
        <dbReference type="PIRSR" id="PIRSR640198-2"/>
    </source>
</evidence>
<proteinExistence type="predicted"/>
<dbReference type="PATRIC" id="fig|1872076.5.peg.27"/>
<dbReference type="InterPro" id="IPR040198">
    <property type="entry name" value="Fido_containing"/>
</dbReference>
<dbReference type="PROSITE" id="PS51459">
    <property type="entry name" value="FIDO"/>
    <property type="match status" value="1"/>
</dbReference>
<dbReference type="GO" id="GO:0005524">
    <property type="term" value="F:ATP binding"/>
    <property type="evidence" value="ECO:0007669"/>
    <property type="project" value="UniProtKB-KW"/>
</dbReference>
<feature type="binding site" evidence="2">
    <location>
        <begin position="50"/>
        <end position="57"/>
    </location>
    <ligand>
        <name>ATP</name>
        <dbReference type="ChEBI" id="CHEBI:30616"/>
    </ligand>
</feature>
<evidence type="ECO:0000256" key="1">
    <source>
        <dbReference type="PIRSR" id="PIRSR640198-1"/>
    </source>
</evidence>
<dbReference type="SUPFAM" id="SSF140931">
    <property type="entry name" value="Fic-like"/>
    <property type="match status" value="1"/>
</dbReference>
<reference evidence="4 5" key="1">
    <citation type="submission" date="2016-07" db="EMBL/GenBank/DDBJ databases">
        <title>Draft genome of Scalindua rubra, obtained from a brine-seawater interface in the Red Sea, sheds light on salt adaptation in anammox bacteria.</title>
        <authorList>
            <person name="Speth D.R."/>
            <person name="Lagkouvardos I."/>
            <person name="Wang Y."/>
            <person name="Qian P.-Y."/>
            <person name="Dutilh B.E."/>
            <person name="Jetten M.S."/>
        </authorList>
    </citation>
    <scope>NUCLEOTIDE SEQUENCE [LARGE SCALE GENOMIC DNA]</scope>
    <source>
        <strain evidence="4">BSI-1</strain>
    </source>
</reference>
<comment type="caution">
    <text evidence="4">The sequence shown here is derived from an EMBL/GenBank/DDBJ whole genome shotgun (WGS) entry which is preliminary data.</text>
</comment>
<dbReference type="Pfam" id="PF02661">
    <property type="entry name" value="Fic"/>
    <property type="match status" value="1"/>
</dbReference>
<evidence type="ECO:0000313" key="4">
    <source>
        <dbReference type="EMBL" id="ODS34763.1"/>
    </source>
</evidence>
<accession>A0A1E3XGJ4</accession>
<dbReference type="Proteomes" id="UP000094056">
    <property type="component" value="Unassembled WGS sequence"/>
</dbReference>
<feature type="active site" evidence="1">
    <location>
        <position position="46"/>
    </location>
</feature>
<sequence>MNQWITFFCAEAHIQKGVKQRHGCRCSHFERVVQDALTRYNIVFIHPFIDGNGRIARLLMNLALLQEGYGLAVIPPVLRAEYIQCLETAHTDDKPFVNFVAKTVIETQKDYLSPG</sequence>
<dbReference type="EMBL" id="MAYW01000001">
    <property type="protein sequence ID" value="ODS34763.1"/>
    <property type="molecule type" value="Genomic_DNA"/>
</dbReference>
<name>A0A1E3XGJ4_9BACT</name>
<dbReference type="Gene3D" id="1.10.3290.10">
    <property type="entry name" value="Fido-like domain"/>
    <property type="match status" value="1"/>
</dbReference>
<gene>
    <name evidence="4" type="ORF">SCARUB_00023</name>
</gene>
<dbReference type="AlphaFoldDB" id="A0A1E3XGJ4"/>
<dbReference type="PANTHER" id="PTHR13504:SF38">
    <property type="entry name" value="FIDO DOMAIN-CONTAINING PROTEIN"/>
    <property type="match status" value="1"/>
</dbReference>
<feature type="domain" description="Fido" evidence="3">
    <location>
        <begin position="1"/>
        <end position="102"/>
    </location>
</feature>
<protein>
    <submittedName>
        <fullName evidence="4">Filamentation induced by cAMP protein Fic</fullName>
    </submittedName>
</protein>
<evidence type="ECO:0000313" key="5">
    <source>
        <dbReference type="Proteomes" id="UP000094056"/>
    </source>
</evidence>